<organism evidence="3 4">
    <name type="scientific">Candidatus Nomurabacteria bacterium GW2011_GWA2_43_15</name>
    <dbReference type="NCBI Taxonomy" id="1618738"/>
    <lineage>
        <taxon>Bacteria</taxon>
        <taxon>Candidatus Nomuraibacteriota</taxon>
    </lineage>
</organism>
<feature type="transmembrane region" description="Helical" evidence="1">
    <location>
        <begin position="199"/>
        <end position="217"/>
    </location>
</feature>
<feature type="transmembrane region" description="Helical" evidence="1">
    <location>
        <begin position="165"/>
        <end position="187"/>
    </location>
</feature>
<evidence type="ECO:0000313" key="4">
    <source>
        <dbReference type="Proteomes" id="UP000034646"/>
    </source>
</evidence>
<feature type="transmembrane region" description="Helical" evidence="1">
    <location>
        <begin position="136"/>
        <end position="159"/>
    </location>
</feature>
<dbReference type="STRING" id="1618738.UV76_C0002G0018"/>
<dbReference type="Proteomes" id="UP000034646">
    <property type="component" value="Unassembled WGS sequence"/>
</dbReference>
<keyword evidence="1" id="KW-1133">Transmembrane helix</keyword>
<feature type="transmembrane region" description="Helical" evidence="1">
    <location>
        <begin position="109"/>
        <end position="129"/>
    </location>
</feature>
<dbReference type="InterPro" id="IPR022606">
    <property type="entry name" value="DUF2914"/>
</dbReference>
<keyword evidence="1" id="KW-0472">Membrane</keyword>
<keyword evidence="1" id="KW-0812">Transmembrane</keyword>
<evidence type="ECO:0000313" key="3">
    <source>
        <dbReference type="EMBL" id="KKT01105.1"/>
    </source>
</evidence>
<feature type="transmembrane region" description="Helical" evidence="1">
    <location>
        <begin position="80"/>
        <end position="103"/>
    </location>
</feature>
<evidence type="ECO:0000259" key="2">
    <source>
        <dbReference type="Pfam" id="PF11141"/>
    </source>
</evidence>
<dbReference type="EMBL" id="LCFS01000002">
    <property type="protein sequence ID" value="KKT01105.1"/>
    <property type="molecule type" value="Genomic_DNA"/>
</dbReference>
<protein>
    <recommendedName>
        <fullName evidence="2">DUF2914 domain-containing protein</fullName>
    </recommendedName>
</protein>
<comment type="caution">
    <text evidence="3">The sequence shown here is derived from an EMBL/GenBank/DDBJ whole genome shotgun (WGS) entry which is preliminary data.</text>
</comment>
<evidence type="ECO:0000256" key="1">
    <source>
        <dbReference type="SAM" id="Phobius"/>
    </source>
</evidence>
<feature type="domain" description="DUF2914" evidence="2">
    <location>
        <begin position="286"/>
        <end position="352"/>
    </location>
</feature>
<accession>A0A0G1DTZ7</accession>
<proteinExistence type="predicted"/>
<name>A0A0G1DTZ7_9BACT</name>
<dbReference type="AlphaFoldDB" id="A0A0G1DTZ7"/>
<feature type="transmembrane region" description="Helical" evidence="1">
    <location>
        <begin position="20"/>
        <end position="38"/>
    </location>
</feature>
<dbReference type="Pfam" id="PF11141">
    <property type="entry name" value="DUF2914"/>
    <property type="match status" value="1"/>
</dbReference>
<gene>
    <name evidence="3" type="ORF">UV76_C0002G0018</name>
</gene>
<reference evidence="3 4" key="1">
    <citation type="journal article" date="2015" name="Nature">
        <title>rRNA introns, odd ribosomes, and small enigmatic genomes across a large radiation of phyla.</title>
        <authorList>
            <person name="Brown C.T."/>
            <person name="Hug L.A."/>
            <person name="Thomas B.C."/>
            <person name="Sharon I."/>
            <person name="Castelle C.J."/>
            <person name="Singh A."/>
            <person name="Wilkins M.J."/>
            <person name="Williams K.H."/>
            <person name="Banfield J.F."/>
        </authorList>
    </citation>
    <scope>NUCLEOTIDE SEQUENCE [LARGE SCALE GENOMIC DNA]</scope>
</reference>
<sequence>MSKLKLFFENLKIIFSKYEAWLSSLALIFGFIFDSLTLKRVDFFLDNFFILLYLIVAGASILAINLYGTGRIRGKFFENIHEFLPFLLQFSFGGLFSAFVIFYSKSASVFTSGAFVLILFILLIGNEFFKKRYSKLVFQAGIYFIALFLFSIYFLPVLIKQMGFLVFLGSGAVSLALIGIFIFIISRLAPGRYTESKKFLFLTVSLLYIFMNVFYFTNIIPPIPLSLKTGDVFHFVEKQGSGDYLVVGEEDTWREKWNLGQTLHLLPGEPAYFFSSVFAPTDLGIRLIHHWQYFNESKGRWESVNKISFPIKGGRDEGYRGFSKKNSVFAGEWRVDIETDRGQVIGRVRFDIEITNSAYVLETEVI</sequence>
<feature type="transmembrane region" description="Helical" evidence="1">
    <location>
        <begin position="50"/>
        <end position="68"/>
    </location>
</feature>